<accession>A0A5J6LGN7</accession>
<keyword evidence="11" id="KW-0966">Cell projection</keyword>
<organism evidence="11 12">
    <name type="scientific">Nitrincola iocasae</name>
    <dbReference type="NCBI Taxonomy" id="2614693"/>
    <lineage>
        <taxon>Bacteria</taxon>
        <taxon>Pseudomonadati</taxon>
        <taxon>Pseudomonadota</taxon>
        <taxon>Gammaproteobacteria</taxon>
        <taxon>Oceanospirillales</taxon>
        <taxon>Oceanospirillaceae</taxon>
        <taxon>Nitrincola</taxon>
    </lineage>
</organism>
<dbReference type="GO" id="GO:0045892">
    <property type="term" value="P:negative regulation of DNA-templated transcription"/>
    <property type="evidence" value="ECO:0007669"/>
    <property type="project" value="InterPro"/>
</dbReference>
<dbReference type="RefSeq" id="WP_151057494.1">
    <property type="nucleotide sequence ID" value="NZ_CP044222.1"/>
</dbReference>
<feature type="compositionally biased region" description="Basic and acidic residues" evidence="9">
    <location>
        <begin position="28"/>
        <end position="45"/>
    </location>
</feature>
<dbReference type="SUPFAM" id="SSF101498">
    <property type="entry name" value="Anti-sigma factor FlgM"/>
    <property type="match status" value="1"/>
</dbReference>
<evidence type="ECO:0000256" key="7">
    <source>
        <dbReference type="ARBA" id="ARBA00024739"/>
    </source>
</evidence>
<feature type="region of interest" description="Disordered" evidence="9">
    <location>
        <begin position="1"/>
        <end position="45"/>
    </location>
</feature>
<proteinExistence type="inferred from homology"/>
<keyword evidence="4" id="KW-1005">Bacterial flagellum biogenesis</keyword>
<keyword evidence="6" id="KW-0804">Transcription</keyword>
<evidence type="ECO:0000256" key="3">
    <source>
        <dbReference type="ARBA" id="ARBA00022491"/>
    </source>
</evidence>
<protein>
    <recommendedName>
        <fullName evidence="2">Negative regulator of flagellin synthesis</fullName>
    </recommendedName>
    <alternativeName>
        <fullName evidence="8">Anti-sigma-28 factor</fullName>
    </alternativeName>
</protein>
<dbReference type="Pfam" id="PF04316">
    <property type="entry name" value="FlgM"/>
    <property type="match status" value="1"/>
</dbReference>
<keyword evidence="3" id="KW-0678">Repressor</keyword>
<dbReference type="GO" id="GO:0044781">
    <property type="term" value="P:bacterial-type flagellum organization"/>
    <property type="evidence" value="ECO:0007669"/>
    <property type="project" value="UniProtKB-KW"/>
</dbReference>
<dbReference type="InterPro" id="IPR035890">
    <property type="entry name" value="Anti-sigma-28_factor_FlgM_sf"/>
</dbReference>
<keyword evidence="11" id="KW-0969">Cilium</keyword>
<dbReference type="InterPro" id="IPR007412">
    <property type="entry name" value="FlgM"/>
</dbReference>
<dbReference type="KEGG" id="nik:F5I99_15335"/>
<keyword evidence="12" id="KW-1185">Reference proteome</keyword>
<comment type="similarity">
    <text evidence="1">Belongs to the FlgM family.</text>
</comment>
<evidence type="ECO:0000256" key="2">
    <source>
        <dbReference type="ARBA" id="ARBA00017823"/>
    </source>
</evidence>
<evidence type="ECO:0000256" key="1">
    <source>
        <dbReference type="ARBA" id="ARBA00005322"/>
    </source>
</evidence>
<keyword evidence="11" id="KW-0282">Flagellum</keyword>
<comment type="function">
    <text evidence="7">Responsible for the coupling of flagellin expression to flagellar assembly by preventing expression of the flagellin genes when a component of the middle class of proteins is defective. It negatively regulates flagellar genes by inhibiting the activity of FliA by directly binding to FliA.</text>
</comment>
<evidence type="ECO:0000256" key="5">
    <source>
        <dbReference type="ARBA" id="ARBA00023015"/>
    </source>
</evidence>
<dbReference type="EMBL" id="CP044222">
    <property type="protein sequence ID" value="QEW07757.1"/>
    <property type="molecule type" value="Genomic_DNA"/>
</dbReference>
<gene>
    <name evidence="11" type="primary">flgM</name>
    <name evidence="11" type="ORF">F5I99_15335</name>
</gene>
<dbReference type="NCBIfam" id="TIGR03824">
    <property type="entry name" value="FlgM_jcvi"/>
    <property type="match status" value="1"/>
</dbReference>
<evidence type="ECO:0000313" key="12">
    <source>
        <dbReference type="Proteomes" id="UP000325606"/>
    </source>
</evidence>
<sequence length="103" mass="10970">MAIELNGLSSNQTTAARGKQAEQTSAKPENKGNADNTHASKADTVRLSDAAQALQSARLQADDSSDFNAEKVAEIKAAIADGSYNISNERVADKLLQFEKLFS</sequence>
<dbReference type="Proteomes" id="UP000325606">
    <property type="component" value="Chromosome"/>
</dbReference>
<keyword evidence="5" id="KW-0805">Transcription regulation</keyword>
<evidence type="ECO:0000256" key="9">
    <source>
        <dbReference type="SAM" id="MobiDB-lite"/>
    </source>
</evidence>
<evidence type="ECO:0000256" key="4">
    <source>
        <dbReference type="ARBA" id="ARBA00022795"/>
    </source>
</evidence>
<dbReference type="InterPro" id="IPR031316">
    <property type="entry name" value="FlgM_C"/>
</dbReference>
<evidence type="ECO:0000313" key="11">
    <source>
        <dbReference type="EMBL" id="QEW07757.1"/>
    </source>
</evidence>
<feature type="compositionally biased region" description="Polar residues" evidence="9">
    <location>
        <begin position="7"/>
        <end position="27"/>
    </location>
</feature>
<feature type="domain" description="Anti-sigma-28 factor FlgM C-terminal" evidence="10">
    <location>
        <begin position="43"/>
        <end position="97"/>
    </location>
</feature>
<name>A0A5J6LGN7_9GAMM</name>
<evidence type="ECO:0000259" key="10">
    <source>
        <dbReference type="Pfam" id="PF04316"/>
    </source>
</evidence>
<dbReference type="AlphaFoldDB" id="A0A5J6LGN7"/>
<reference evidence="11 12" key="1">
    <citation type="submission" date="2019-09" db="EMBL/GenBank/DDBJ databases">
        <title>Nitrincola iocasae sp. nov., a bacterium isolated from the sediment collected at a cold seep field in South China Sea.</title>
        <authorList>
            <person name="Zhang H."/>
            <person name="Wang H."/>
            <person name="Li C."/>
        </authorList>
    </citation>
    <scope>NUCLEOTIDE SEQUENCE [LARGE SCALE GENOMIC DNA]</scope>
    <source>
        <strain evidence="11 12">KXZD1103</strain>
    </source>
</reference>
<evidence type="ECO:0000256" key="6">
    <source>
        <dbReference type="ARBA" id="ARBA00023163"/>
    </source>
</evidence>
<evidence type="ECO:0000256" key="8">
    <source>
        <dbReference type="ARBA" id="ARBA00030117"/>
    </source>
</evidence>